<gene>
    <name evidence="2" type="ORF">IQ782_13050</name>
</gene>
<keyword evidence="2" id="KW-0675">Receptor</keyword>
<dbReference type="Pfam" id="PF13676">
    <property type="entry name" value="TIR_2"/>
    <property type="match status" value="1"/>
</dbReference>
<comment type="caution">
    <text evidence="2">The sequence shown here is derived from an EMBL/GenBank/DDBJ whole genome shotgun (WGS) entry which is preliminary data.</text>
</comment>
<reference evidence="2 3" key="1">
    <citation type="journal article" date="2021" name="Int. J. Syst. Evol. Microbiol.">
        <title>Salipiger mangrovisoli sp. nov., isolated from mangrove soil and the proposal for the reclassification of Paraphaeobacter pallidus as Salipiger pallidus comb. nov.</title>
        <authorList>
            <person name="Du J."/>
            <person name="Liu Y."/>
            <person name="Pei T."/>
            <person name="Deng M.R."/>
            <person name="Zhu H."/>
        </authorList>
    </citation>
    <scope>NUCLEOTIDE SEQUENCE [LARGE SCALE GENOMIC DNA]</scope>
    <source>
        <strain evidence="2 3">6D45A</strain>
    </source>
</reference>
<name>A0ABR9X2N7_9RHOB</name>
<feature type="domain" description="TIR" evidence="1">
    <location>
        <begin position="28"/>
        <end position="134"/>
    </location>
</feature>
<evidence type="ECO:0000313" key="3">
    <source>
        <dbReference type="Proteomes" id="UP000607796"/>
    </source>
</evidence>
<dbReference type="EMBL" id="JADFFK010000009">
    <property type="protein sequence ID" value="MBE9637776.1"/>
    <property type="molecule type" value="Genomic_DNA"/>
</dbReference>
<dbReference type="Gene3D" id="3.40.50.10140">
    <property type="entry name" value="Toll/interleukin-1 receptor homology (TIR) domain"/>
    <property type="match status" value="1"/>
</dbReference>
<sequence>MNYRAEPAFQDRSRVINEALEKNRQTAFLSHSHKDYELVRRVQAFLRDNGWNVYVDWQDESMPTSTNRETAKKIKDKILKLDWFLFLATQNSMVSRWCPWEIGYADGVKPISNIIVIPTTDQSGKTHGSEYLDLYRRIEHGSSPTKSAYAVFDPRAQRGTFLESIHR</sequence>
<organism evidence="2 3">
    <name type="scientific">Salipiger mangrovisoli</name>
    <dbReference type="NCBI Taxonomy" id="2865933"/>
    <lineage>
        <taxon>Bacteria</taxon>
        <taxon>Pseudomonadati</taxon>
        <taxon>Pseudomonadota</taxon>
        <taxon>Alphaproteobacteria</taxon>
        <taxon>Rhodobacterales</taxon>
        <taxon>Roseobacteraceae</taxon>
        <taxon>Salipiger</taxon>
    </lineage>
</organism>
<dbReference type="InterPro" id="IPR035897">
    <property type="entry name" value="Toll_tir_struct_dom_sf"/>
</dbReference>
<evidence type="ECO:0000313" key="2">
    <source>
        <dbReference type="EMBL" id="MBE9637776.1"/>
    </source>
</evidence>
<dbReference type="Proteomes" id="UP000607796">
    <property type="component" value="Unassembled WGS sequence"/>
</dbReference>
<dbReference type="SUPFAM" id="SSF52200">
    <property type="entry name" value="Toll/Interleukin receptor TIR domain"/>
    <property type="match status" value="1"/>
</dbReference>
<proteinExistence type="predicted"/>
<accession>A0ABR9X2N7</accession>
<keyword evidence="3" id="KW-1185">Reference proteome</keyword>
<protein>
    <submittedName>
        <fullName evidence="2">Toll/interleukin-1 receptor domain-containing protein</fullName>
    </submittedName>
</protein>
<evidence type="ECO:0000259" key="1">
    <source>
        <dbReference type="Pfam" id="PF13676"/>
    </source>
</evidence>
<dbReference type="InterPro" id="IPR000157">
    <property type="entry name" value="TIR_dom"/>
</dbReference>